<dbReference type="EMBL" id="AP022586">
    <property type="protein sequence ID" value="BBY18088.1"/>
    <property type="molecule type" value="Genomic_DNA"/>
</dbReference>
<feature type="compositionally biased region" description="Basic and acidic residues" evidence="1">
    <location>
        <begin position="1"/>
        <end position="19"/>
    </location>
</feature>
<sequence length="161" mass="17205">MPVTGPRDDDEAHSGREADAPAPWHHSTAKVLGASVAAIAALALIVTGVMFVSRKAGETPEAPLNFVDPTFSSMTSEATTEPTTATTTTRISPPLTTDLDLPPEMATSTPPSETTSSGERPSTRKSEESEESDEREDESAAPTTTRNRPRLNETRTLYPRP</sequence>
<feature type="compositionally biased region" description="Low complexity" evidence="1">
    <location>
        <begin position="75"/>
        <end position="120"/>
    </location>
</feature>
<evidence type="ECO:0000313" key="3">
    <source>
        <dbReference type="EMBL" id="BBY18088.1"/>
    </source>
</evidence>
<organism evidence="3 4">
    <name type="scientific">Mycolicibacterium litorale</name>
    <dbReference type="NCBI Taxonomy" id="758802"/>
    <lineage>
        <taxon>Bacteria</taxon>
        <taxon>Bacillati</taxon>
        <taxon>Actinomycetota</taxon>
        <taxon>Actinomycetes</taxon>
        <taxon>Mycobacteriales</taxon>
        <taxon>Mycobacteriaceae</taxon>
        <taxon>Mycolicibacterium</taxon>
    </lineage>
</organism>
<keyword evidence="4" id="KW-1185">Reference proteome</keyword>
<dbReference type="Proteomes" id="UP000466607">
    <property type="component" value="Chromosome"/>
</dbReference>
<feature type="compositionally biased region" description="Acidic residues" evidence="1">
    <location>
        <begin position="128"/>
        <end position="139"/>
    </location>
</feature>
<protein>
    <submittedName>
        <fullName evidence="3">Uncharacterized protein</fullName>
    </submittedName>
</protein>
<keyword evidence="2" id="KW-0812">Transmembrane</keyword>
<keyword evidence="2" id="KW-0472">Membrane</keyword>
<proteinExistence type="predicted"/>
<keyword evidence="2" id="KW-1133">Transmembrane helix</keyword>
<evidence type="ECO:0000313" key="4">
    <source>
        <dbReference type="Proteomes" id="UP000466607"/>
    </source>
</evidence>
<reference evidence="3 4" key="1">
    <citation type="journal article" date="2019" name="Emerg. Microbes Infect.">
        <title>Comprehensive subspecies identification of 175 nontuberculous mycobacteria species based on 7547 genomic profiles.</title>
        <authorList>
            <person name="Matsumoto Y."/>
            <person name="Kinjo T."/>
            <person name="Motooka D."/>
            <person name="Nabeya D."/>
            <person name="Jung N."/>
            <person name="Uechi K."/>
            <person name="Horii T."/>
            <person name="Iida T."/>
            <person name="Fujita J."/>
            <person name="Nakamura S."/>
        </authorList>
    </citation>
    <scope>NUCLEOTIDE SEQUENCE [LARGE SCALE GENOMIC DNA]</scope>
    <source>
        <strain evidence="3 4">JCM 17423</strain>
    </source>
</reference>
<evidence type="ECO:0000256" key="1">
    <source>
        <dbReference type="SAM" id="MobiDB-lite"/>
    </source>
</evidence>
<feature type="region of interest" description="Disordered" evidence="1">
    <location>
        <begin position="1"/>
        <end position="24"/>
    </location>
</feature>
<name>A0AAD1MVQ2_9MYCO</name>
<accession>A0AAD1MVQ2</accession>
<dbReference type="AlphaFoldDB" id="A0AAD1MVQ2"/>
<evidence type="ECO:0000256" key="2">
    <source>
        <dbReference type="SAM" id="Phobius"/>
    </source>
</evidence>
<feature type="transmembrane region" description="Helical" evidence="2">
    <location>
        <begin position="31"/>
        <end position="52"/>
    </location>
</feature>
<feature type="region of interest" description="Disordered" evidence="1">
    <location>
        <begin position="57"/>
        <end position="161"/>
    </location>
</feature>
<gene>
    <name evidence="3" type="ORF">MLIT_36800</name>
</gene>